<dbReference type="RefSeq" id="WP_148914953.1">
    <property type="nucleotide sequence ID" value="NZ_VSZS01000062.1"/>
</dbReference>
<dbReference type="GO" id="GO:0016020">
    <property type="term" value="C:membrane"/>
    <property type="evidence" value="ECO:0007669"/>
    <property type="project" value="UniProtKB-SubCell"/>
</dbReference>
<keyword evidence="4" id="KW-1003">Cell membrane</keyword>
<comment type="caution">
    <text evidence="8">The sequence shown here is derived from an EMBL/GenBank/DDBJ whole genome shotgun (WGS) entry which is preliminary data.</text>
</comment>
<accession>A0A5D4GUW8</accession>
<evidence type="ECO:0000256" key="5">
    <source>
        <dbReference type="ARBA" id="ARBA00022734"/>
    </source>
</evidence>
<dbReference type="Pfam" id="PF07886">
    <property type="entry name" value="BA14K"/>
    <property type="match status" value="2"/>
</dbReference>
<keyword evidence="5" id="KW-0430">Lectin</keyword>
<dbReference type="OrthoDB" id="8117189at2"/>
<sequence>MIAVLSVLGGLIVSFGMFVGGLMFATMVLMVEPEERPGPGVDVAEVWTNEPRVVDVADQSFERIGTVVEPRSASEAVEPGVDDLTTAALPSVSDAVVLEDAVFQDAEVQYDAASQELIVAHVDWCSSRYRSYNAGDNSYIAYSGGRRTCISPYTEQFEAGGADLEVVTSEDGFGEYAEAAASGSSSYGETQHDAYADFASDHVAYCFDRYRSYRPEDNTYQPFGGGPRRQCQ</sequence>
<evidence type="ECO:0000256" key="6">
    <source>
        <dbReference type="ARBA" id="ARBA00025321"/>
    </source>
</evidence>
<comment type="similarity">
    <text evidence="2">Belongs to the BA14k family.</text>
</comment>
<reference evidence="8 9" key="1">
    <citation type="submission" date="2019-08" db="EMBL/GenBank/DDBJ databases">
        <authorList>
            <person name="Seo Y.L."/>
        </authorList>
    </citation>
    <scope>NUCLEOTIDE SEQUENCE [LARGE SCALE GENOMIC DNA]</scope>
    <source>
        <strain evidence="8 9">MaA-C15</strain>
    </source>
</reference>
<dbReference type="EMBL" id="VSZS01000062">
    <property type="protein sequence ID" value="TYR32506.1"/>
    <property type="molecule type" value="Genomic_DNA"/>
</dbReference>
<proteinExistence type="inferred from homology"/>
<keyword evidence="7" id="KW-1133">Transmembrane helix</keyword>
<evidence type="ECO:0000256" key="2">
    <source>
        <dbReference type="ARBA" id="ARBA00010270"/>
    </source>
</evidence>
<dbReference type="Proteomes" id="UP000323258">
    <property type="component" value="Unassembled WGS sequence"/>
</dbReference>
<protein>
    <recommendedName>
        <fullName evidence="3">Lectin-like protein BA14k</fullName>
    </recommendedName>
</protein>
<evidence type="ECO:0000313" key="8">
    <source>
        <dbReference type="EMBL" id="TYR32506.1"/>
    </source>
</evidence>
<evidence type="ECO:0000256" key="3">
    <source>
        <dbReference type="ARBA" id="ARBA00020552"/>
    </source>
</evidence>
<feature type="transmembrane region" description="Helical" evidence="7">
    <location>
        <begin position="6"/>
        <end position="31"/>
    </location>
</feature>
<organism evidence="8 9">
    <name type="scientific">Neoaquamicrobium microcysteis</name>
    <dbReference type="NCBI Taxonomy" id="2682781"/>
    <lineage>
        <taxon>Bacteria</taxon>
        <taxon>Pseudomonadati</taxon>
        <taxon>Pseudomonadota</taxon>
        <taxon>Alphaproteobacteria</taxon>
        <taxon>Hyphomicrobiales</taxon>
        <taxon>Phyllobacteriaceae</taxon>
        <taxon>Neoaquamicrobium</taxon>
    </lineage>
</organism>
<comment type="subcellular location">
    <subcellularLocation>
        <location evidence="1">Membrane</location>
        <topology evidence="1">Single-pass membrane protein</topology>
    </subcellularLocation>
</comment>
<dbReference type="InterPro" id="IPR012413">
    <property type="entry name" value="BA14K"/>
</dbReference>
<comment type="function">
    <text evidence="6">Has immunoglobulin-binding and hemagglutination properties, and can bind to mannose. Essential for virulence. May be involved in LPS biosynthesis or polysaccharide transport.</text>
</comment>
<gene>
    <name evidence="8" type="ORF">FY036_11965</name>
</gene>
<dbReference type="AlphaFoldDB" id="A0A5D4GUW8"/>
<evidence type="ECO:0000256" key="4">
    <source>
        <dbReference type="ARBA" id="ARBA00022475"/>
    </source>
</evidence>
<name>A0A5D4GUW8_9HYPH</name>
<evidence type="ECO:0000256" key="1">
    <source>
        <dbReference type="ARBA" id="ARBA00004167"/>
    </source>
</evidence>
<keyword evidence="7" id="KW-0812">Transmembrane</keyword>
<evidence type="ECO:0000313" key="9">
    <source>
        <dbReference type="Proteomes" id="UP000323258"/>
    </source>
</evidence>
<keyword evidence="7" id="KW-0472">Membrane</keyword>
<keyword evidence="9" id="KW-1185">Reference proteome</keyword>
<reference evidence="8 9" key="2">
    <citation type="submission" date="2019-09" db="EMBL/GenBank/DDBJ databases">
        <title>Mesorhizobium sp. MaA-C15 isolated from Microcystis aeruginosa.</title>
        <authorList>
            <person name="Jeong S.E."/>
            <person name="Jin H.M."/>
            <person name="Jeon C.O."/>
        </authorList>
    </citation>
    <scope>NUCLEOTIDE SEQUENCE [LARGE SCALE GENOMIC DNA]</scope>
    <source>
        <strain evidence="8 9">MaA-C15</strain>
    </source>
</reference>
<dbReference type="GO" id="GO:0030246">
    <property type="term" value="F:carbohydrate binding"/>
    <property type="evidence" value="ECO:0007669"/>
    <property type="project" value="UniProtKB-KW"/>
</dbReference>
<evidence type="ECO:0000256" key="7">
    <source>
        <dbReference type="SAM" id="Phobius"/>
    </source>
</evidence>